<dbReference type="InterPro" id="IPR000014">
    <property type="entry name" value="PAS"/>
</dbReference>
<dbReference type="CDD" id="cd01949">
    <property type="entry name" value="GGDEF"/>
    <property type="match status" value="2"/>
</dbReference>
<accession>A0A415E5W8</accession>
<proteinExistence type="predicted"/>
<dbReference type="Gene3D" id="3.20.20.450">
    <property type="entry name" value="EAL domain"/>
    <property type="match status" value="1"/>
</dbReference>
<name>A0A415E5W8_9FIRM</name>
<dbReference type="SUPFAM" id="SSF55785">
    <property type="entry name" value="PYP-like sensor domain (PAS domain)"/>
    <property type="match status" value="1"/>
</dbReference>
<dbReference type="Pfam" id="PF08447">
    <property type="entry name" value="PAS_3"/>
    <property type="match status" value="1"/>
</dbReference>
<feature type="domain" description="GGDEF" evidence="2">
    <location>
        <begin position="420"/>
        <end position="586"/>
    </location>
</feature>
<dbReference type="InterPro" id="IPR001633">
    <property type="entry name" value="EAL_dom"/>
</dbReference>
<protein>
    <submittedName>
        <fullName evidence="3">EAL domain-containing protein</fullName>
    </submittedName>
</protein>
<dbReference type="Pfam" id="PF00563">
    <property type="entry name" value="EAL"/>
    <property type="match status" value="1"/>
</dbReference>
<comment type="caution">
    <text evidence="3">The sequence shown here is derived from an EMBL/GenBank/DDBJ whole genome shotgun (WGS) entry which is preliminary data.</text>
</comment>
<evidence type="ECO:0000313" key="4">
    <source>
        <dbReference type="Proteomes" id="UP000284841"/>
    </source>
</evidence>
<dbReference type="Gene3D" id="3.30.70.270">
    <property type="match status" value="2"/>
</dbReference>
<evidence type="ECO:0000313" key="3">
    <source>
        <dbReference type="EMBL" id="RHJ89114.1"/>
    </source>
</evidence>
<dbReference type="CDD" id="cd01948">
    <property type="entry name" value="EAL"/>
    <property type="match status" value="1"/>
</dbReference>
<dbReference type="InterPro" id="IPR052155">
    <property type="entry name" value="Biofilm_reg_signaling"/>
</dbReference>
<dbReference type="Gene3D" id="3.30.450.20">
    <property type="entry name" value="PAS domain"/>
    <property type="match status" value="1"/>
</dbReference>
<dbReference type="PANTHER" id="PTHR44757:SF2">
    <property type="entry name" value="BIOFILM ARCHITECTURE MAINTENANCE PROTEIN MBAA"/>
    <property type="match status" value="1"/>
</dbReference>
<dbReference type="InterPro" id="IPR035965">
    <property type="entry name" value="PAS-like_dom_sf"/>
</dbReference>
<dbReference type="SUPFAM" id="SSF141868">
    <property type="entry name" value="EAL domain-like"/>
    <property type="match status" value="1"/>
</dbReference>
<keyword evidence="4" id="KW-1185">Reference proteome</keyword>
<organism evidence="3 4">
    <name type="scientific">Emergencia timonensis</name>
    <dbReference type="NCBI Taxonomy" id="1776384"/>
    <lineage>
        <taxon>Bacteria</taxon>
        <taxon>Bacillati</taxon>
        <taxon>Bacillota</taxon>
        <taxon>Clostridia</taxon>
        <taxon>Peptostreptococcales</taxon>
        <taxon>Anaerovoracaceae</taxon>
        <taxon>Emergencia</taxon>
    </lineage>
</organism>
<dbReference type="CDD" id="cd00130">
    <property type="entry name" value="PAS"/>
    <property type="match status" value="1"/>
</dbReference>
<dbReference type="InterPro" id="IPR035919">
    <property type="entry name" value="EAL_sf"/>
</dbReference>
<dbReference type="RefSeq" id="WP_118333191.1">
    <property type="nucleotide sequence ID" value="NZ_AP025567.1"/>
</dbReference>
<gene>
    <name evidence="3" type="ORF">DW099_00620</name>
</gene>
<dbReference type="EMBL" id="QRMS01000001">
    <property type="protein sequence ID" value="RHJ89114.1"/>
    <property type="molecule type" value="Genomic_DNA"/>
</dbReference>
<dbReference type="OrthoDB" id="9762141at2"/>
<feature type="domain" description="GGDEF" evidence="2">
    <location>
        <begin position="118"/>
        <end position="286"/>
    </location>
</feature>
<dbReference type="SMART" id="SM00267">
    <property type="entry name" value="GGDEF"/>
    <property type="match status" value="2"/>
</dbReference>
<dbReference type="Proteomes" id="UP000284841">
    <property type="component" value="Unassembled WGS sequence"/>
</dbReference>
<dbReference type="InterPro" id="IPR013655">
    <property type="entry name" value="PAS_fold_3"/>
</dbReference>
<dbReference type="STRING" id="1776384.GCA_900086585_02346"/>
<dbReference type="InterPro" id="IPR000160">
    <property type="entry name" value="GGDEF_dom"/>
</dbReference>
<feature type="domain" description="EAL" evidence="1">
    <location>
        <begin position="596"/>
        <end position="843"/>
    </location>
</feature>
<dbReference type="SMART" id="SM00052">
    <property type="entry name" value="EAL"/>
    <property type="match status" value="1"/>
</dbReference>
<reference evidence="3 4" key="1">
    <citation type="submission" date="2018-08" db="EMBL/GenBank/DDBJ databases">
        <title>A genome reference for cultivated species of the human gut microbiota.</title>
        <authorList>
            <person name="Zou Y."/>
            <person name="Xue W."/>
            <person name="Luo G."/>
        </authorList>
    </citation>
    <scope>NUCLEOTIDE SEQUENCE [LARGE SCALE GENOMIC DNA]</scope>
    <source>
        <strain evidence="3 4">AM07-24</strain>
    </source>
</reference>
<dbReference type="SUPFAM" id="SSF55073">
    <property type="entry name" value="Nucleotide cyclase"/>
    <property type="match status" value="2"/>
</dbReference>
<dbReference type="AlphaFoldDB" id="A0A415E5W8"/>
<dbReference type="InterPro" id="IPR029787">
    <property type="entry name" value="Nucleotide_cyclase"/>
</dbReference>
<dbReference type="Pfam" id="PF00990">
    <property type="entry name" value="GGDEF"/>
    <property type="match status" value="2"/>
</dbReference>
<dbReference type="PANTHER" id="PTHR44757">
    <property type="entry name" value="DIGUANYLATE CYCLASE DGCP"/>
    <property type="match status" value="1"/>
</dbReference>
<sequence>MSNHDENLFSGTFLLEIVKELNANVYITDIETNHIVYMNDTMKKDFRLDHPEGKVCWQVLQENMSERCQFCRISELLQNGGKGCLWVEENTKTGKVYQNYDRLIENEGKKYFVQCSSDVTEFTKMSRTARTDELTSMLNRRAGKEKLIELIDMAKDKEKIITVVLCDVNQLKKINDLYGHIEGDRLLRYFSSIIRQNISKRDLVFRLSGDEFVLAFYDKDAKEAEKKVQWVKKQLKEEKNSFSVQYEVSFSYGLMEIYPEDQYILSDIISRADERMYLQKRDYHIKQAKMELQQVTENQAVTDFEYDKDHLYDALSGSVDDYVFVGNMKTGTFRYPPAMVEAFGLPGEVVENAAAFWSDLIHPHDEKAFLESNQEIADGRTNYHDIEYRAKNVKGEWIWLRCRGRMITNQEGEPYLFAGMITNQGKKDKTDHMTGLFNKYEFEGAVKEFLVNENAEKMGIMVLNLDSFKNINDFYDQSFGDEILRITAQKIQSMLPPAARLYRLDGDQFGIFMPGSDENEGLAVFGRIQRTFYKQQEHNGRKYFCTLSAGYVSYPKDGDNYLDLLKYAHYSLEYSKLMGKNRITLFSDDILYKKARTLELNQLLRESIDRGFIGFSVHYQPQIDSCTGEVYGAEALARWHCTEYGDVSPVEFIPLLEQNGLIVQLGKWVFEQAAHQCKKWSRVKDDFHMSVNLSYRQLLDGTILDFMQATLHEINLDPSKITMELTETYLIEENSTLRKIVDGMQDLGIQIAMDDFGKGYSSLFSLKTLPVDIVKIDRGFVKNINTDLFNATFVRTITELCHDVGKKVCLEGVETEIEYNAIKDKGIELIQGFFFGRPVPADVFESLFFQD</sequence>
<evidence type="ECO:0000259" key="2">
    <source>
        <dbReference type="SMART" id="SM00267"/>
    </source>
</evidence>
<evidence type="ECO:0000259" key="1">
    <source>
        <dbReference type="SMART" id="SM00052"/>
    </source>
</evidence>
<dbReference type="NCBIfam" id="TIGR00254">
    <property type="entry name" value="GGDEF"/>
    <property type="match status" value="2"/>
</dbReference>
<dbReference type="InterPro" id="IPR043128">
    <property type="entry name" value="Rev_trsase/Diguanyl_cyclase"/>
</dbReference>